<evidence type="ECO:0000256" key="1">
    <source>
        <dbReference type="SAM" id="MobiDB-lite"/>
    </source>
</evidence>
<feature type="compositionally biased region" description="Polar residues" evidence="1">
    <location>
        <begin position="117"/>
        <end position="162"/>
    </location>
</feature>
<comment type="caution">
    <text evidence="2">The sequence shown here is derived from an EMBL/GenBank/DDBJ whole genome shotgun (WGS) entry which is preliminary data.</text>
</comment>
<reference evidence="2" key="1">
    <citation type="submission" date="2021-11" db="EMBL/GenBank/DDBJ databases">
        <authorList>
            <person name="Herlambang A."/>
            <person name="Guo Y."/>
            <person name="Takashima Y."/>
            <person name="Nishizawa T."/>
        </authorList>
    </citation>
    <scope>NUCLEOTIDE SEQUENCE</scope>
    <source>
        <strain evidence="2">E1425</strain>
    </source>
</reference>
<feature type="region of interest" description="Disordered" evidence="1">
    <location>
        <begin position="106"/>
        <end position="199"/>
    </location>
</feature>
<dbReference type="AlphaFoldDB" id="A0A9P3LS11"/>
<dbReference type="Gene3D" id="3.30.40.10">
    <property type="entry name" value="Zinc/RING finger domain, C3HC4 (zinc finger)"/>
    <property type="match status" value="1"/>
</dbReference>
<dbReference type="InterPro" id="IPR013083">
    <property type="entry name" value="Znf_RING/FYVE/PHD"/>
</dbReference>
<keyword evidence="3" id="KW-1185">Reference proteome</keyword>
<reference evidence="2" key="2">
    <citation type="journal article" date="2022" name="Microbiol. Resour. Announc.">
        <title>Whole-Genome Sequence of Entomortierella parvispora E1425, a Mucoromycotan Fungus Associated with Burkholderiaceae-Related Endosymbiotic Bacteria.</title>
        <authorList>
            <person name="Herlambang A."/>
            <person name="Guo Y."/>
            <person name="Takashima Y."/>
            <person name="Narisawa K."/>
            <person name="Ohta H."/>
            <person name="Nishizawa T."/>
        </authorList>
    </citation>
    <scope>NUCLEOTIDE SEQUENCE</scope>
    <source>
        <strain evidence="2">E1425</strain>
    </source>
</reference>
<dbReference type="Proteomes" id="UP000827284">
    <property type="component" value="Unassembled WGS sequence"/>
</dbReference>
<gene>
    <name evidence="2" type="ORF">EMPS_00740</name>
</gene>
<protein>
    <submittedName>
        <fullName evidence="2">Uncharacterized protein</fullName>
    </submittedName>
</protein>
<accession>A0A9P3LS11</accession>
<sequence length="222" mass="24867">MDVYSLTKKQRPTHLTRGQVDKSAYNSAMTSGQITTAAAAVHSTTTSAAALAQLEQKHSQLPPQYRQALLEQQQRQLQQQYPSAPPTLQEIESKHSQLPPQYRQAVLEQQQREHQLRCQNGSSTSPPRQQNHSASLQSSPTHGNGTNASRRGPANMNSTHQRIVSAPLMNLHRTDRQGTESSNSSPGPSRAHWKPDSSTHICTWPGCRREFGLFDRRHHCRK</sequence>
<dbReference type="SUPFAM" id="SSF57903">
    <property type="entry name" value="FYVE/PHD zinc finger"/>
    <property type="match status" value="1"/>
</dbReference>
<evidence type="ECO:0000313" key="3">
    <source>
        <dbReference type="Proteomes" id="UP000827284"/>
    </source>
</evidence>
<dbReference type="OrthoDB" id="660555at2759"/>
<evidence type="ECO:0000313" key="2">
    <source>
        <dbReference type="EMBL" id="GJJ68394.1"/>
    </source>
</evidence>
<name>A0A9P3LS11_9FUNG</name>
<organism evidence="2 3">
    <name type="scientific">Entomortierella parvispora</name>
    <dbReference type="NCBI Taxonomy" id="205924"/>
    <lineage>
        <taxon>Eukaryota</taxon>
        <taxon>Fungi</taxon>
        <taxon>Fungi incertae sedis</taxon>
        <taxon>Mucoromycota</taxon>
        <taxon>Mortierellomycotina</taxon>
        <taxon>Mortierellomycetes</taxon>
        <taxon>Mortierellales</taxon>
        <taxon>Mortierellaceae</taxon>
        <taxon>Entomortierella</taxon>
    </lineage>
</organism>
<proteinExistence type="predicted"/>
<dbReference type="EMBL" id="BQFW01000001">
    <property type="protein sequence ID" value="GJJ68394.1"/>
    <property type="molecule type" value="Genomic_DNA"/>
</dbReference>
<dbReference type="InterPro" id="IPR011011">
    <property type="entry name" value="Znf_FYVE_PHD"/>
</dbReference>